<dbReference type="FunFam" id="1.10.340.70:FF:000001">
    <property type="entry name" value="Retrovirus-related Pol polyprotein from transposon gypsy-like Protein"/>
    <property type="match status" value="1"/>
</dbReference>
<dbReference type="PROSITE" id="PS50878">
    <property type="entry name" value="RT_POL"/>
    <property type="match status" value="1"/>
</dbReference>
<dbReference type="GO" id="GO:0015074">
    <property type="term" value="P:DNA integration"/>
    <property type="evidence" value="ECO:0007669"/>
    <property type="project" value="InterPro"/>
</dbReference>
<dbReference type="Pfam" id="PF00078">
    <property type="entry name" value="RVT_1"/>
    <property type="match status" value="1"/>
</dbReference>
<dbReference type="GO" id="GO:0003824">
    <property type="term" value="F:catalytic activity"/>
    <property type="evidence" value="ECO:0007669"/>
    <property type="project" value="UniProtKB-KW"/>
</dbReference>
<accession>A0A6J8CYX2</accession>
<dbReference type="InterPro" id="IPR000477">
    <property type="entry name" value="RT_dom"/>
</dbReference>
<dbReference type="InterPro" id="IPR043128">
    <property type="entry name" value="Rev_trsase/Diguanyl_cyclase"/>
</dbReference>
<keyword evidence="1" id="KW-0511">Multifunctional enzyme</keyword>
<dbReference type="PROSITE" id="PS50994">
    <property type="entry name" value="INTEGRASE"/>
    <property type="match status" value="1"/>
</dbReference>
<dbReference type="FunFam" id="3.30.70.270:FF:000020">
    <property type="entry name" value="Transposon Tf2-6 polyprotein-like Protein"/>
    <property type="match status" value="1"/>
</dbReference>
<dbReference type="Gene3D" id="3.30.70.270">
    <property type="match status" value="2"/>
</dbReference>
<dbReference type="InterPro" id="IPR041588">
    <property type="entry name" value="Integrase_H2C2"/>
</dbReference>
<dbReference type="CDD" id="cd09274">
    <property type="entry name" value="RNase_HI_RT_Ty3"/>
    <property type="match status" value="1"/>
</dbReference>
<dbReference type="InterPro" id="IPR001584">
    <property type="entry name" value="Integrase_cat-core"/>
</dbReference>
<dbReference type="Gene3D" id="3.10.10.10">
    <property type="entry name" value="HIV Type 1 Reverse Transcriptase, subunit A, domain 1"/>
    <property type="match status" value="1"/>
</dbReference>
<dbReference type="Gene3D" id="3.10.20.370">
    <property type="match status" value="1"/>
</dbReference>
<dbReference type="Pfam" id="PF00665">
    <property type="entry name" value="rve"/>
    <property type="match status" value="1"/>
</dbReference>
<dbReference type="CDD" id="cd01647">
    <property type="entry name" value="RT_LTR"/>
    <property type="match status" value="1"/>
</dbReference>
<dbReference type="FunFam" id="3.10.20.370:FF:000001">
    <property type="entry name" value="Retrovirus-related Pol polyprotein from transposon 17.6-like protein"/>
    <property type="match status" value="1"/>
</dbReference>
<dbReference type="OrthoDB" id="10051637at2759"/>
<dbReference type="Proteomes" id="UP000507470">
    <property type="component" value="Unassembled WGS sequence"/>
</dbReference>
<dbReference type="InterPro" id="IPR012337">
    <property type="entry name" value="RNaseH-like_sf"/>
</dbReference>
<dbReference type="PANTHER" id="PTHR37984:SF5">
    <property type="entry name" value="PROTEIN NYNRIN-LIKE"/>
    <property type="match status" value="1"/>
</dbReference>
<evidence type="ECO:0000259" key="2">
    <source>
        <dbReference type="PROSITE" id="PS50878"/>
    </source>
</evidence>
<gene>
    <name evidence="4" type="ORF">MCOR_35730</name>
</gene>
<dbReference type="AlphaFoldDB" id="A0A6J8CYX2"/>
<dbReference type="PANTHER" id="PTHR37984">
    <property type="entry name" value="PROTEIN CBG26694"/>
    <property type="match status" value="1"/>
</dbReference>
<evidence type="ECO:0000256" key="1">
    <source>
        <dbReference type="ARBA" id="ARBA00023268"/>
    </source>
</evidence>
<evidence type="ECO:0000313" key="5">
    <source>
        <dbReference type="Proteomes" id="UP000507470"/>
    </source>
</evidence>
<reference evidence="4 5" key="1">
    <citation type="submission" date="2020-06" db="EMBL/GenBank/DDBJ databases">
        <authorList>
            <person name="Li R."/>
            <person name="Bekaert M."/>
        </authorList>
    </citation>
    <scope>NUCLEOTIDE SEQUENCE [LARGE SCALE GENOMIC DNA]</scope>
    <source>
        <strain evidence="5">wild</strain>
    </source>
</reference>
<dbReference type="InterPro" id="IPR041577">
    <property type="entry name" value="RT_RNaseH_2"/>
</dbReference>
<dbReference type="EMBL" id="CACVKT020006449">
    <property type="protein sequence ID" value="CAC5401668.1"/>
    <property type="molecule type" value="Genomic_DNA"/>
</dbReference>
<evidence type="ECO:0000259" key="3">
    <source>
        <dbReference type="PROSITE" id="PS50994"/>
    </source>
</evidence>
<dbReference type="Pfam" id="PF17919">
    <property type="entry name" value="RT_RNaseH_2"/>
    <property type="match status" value="1"/>
</dbReference>
<proteinExistence type="predicted"/>
<dbReference type="SUPFAM" id="SSF53098">
    <property type="entry name" value="Ribonuclease H-like"/>
    <property type="match status" value="1"/>
</dbReference>
<dbReference type="Gene3D" id="1.10.340.70">
    <property type="match status" value="1"/>
</dbReference>
<dbReference type="InterPro" id="IPR050951">
    <property type="entry name" value="Retrovirus_Pol_polyprotein"/>
</dbReference>
<dbReference type="GO" id="GO:0003676">
    <property type="term" value="F:nucleic acid binding"/>
    <property type="evidence" value="ECO:0007669"/>
    <property type="project" value="InterPro"/>
</dbReference>
<dbReference type="SUPFAM" id="SSF56672">
    <property type="entry name" value="DNA/RNA polymerases"/>
    <property type="match status" value="1"/>
</dbReference>
<dbReference type="InterPro" id="IPR043502">
    <property type="entry name" value="DNA/RNA_pol_sf"/>
</dbReference>
<name>A0A6J8CYX2_MYTCO</name>
<dbReference type="InterPro" id="IPR036397">
    <property type="entry name" value="RNaseH_sf"/>
</dbReference>
<organism evidence="4 5">
    <name type="scientific">Mytilus coruscus</name>
    <name type="common">Sea mussel</name>
    <dbReference type="NCBI Taxonomy" id="42192"/>
    <lineage>
        <taxon>Eukaryota</taxon>
        <taxon>Metazoa</taxon>
        <taxon>Spiralia</taxon>
        <taxon>Lophotrochozoa</taxon>
        <taxon>Mollusca</taxon>
        <taxon>Bivalvia</taxon>
        <taxon>Autobranchia</taxon>
        <taxon>Pteriomorphia</taxon>
        <taxon>Mytilida</taxon>
        <taxon>Mytiloidea</taxon>
        <taxon>Mytilidae</taxon>
        <taxon>Mytilinae</taxon>
        <taxon>Mytilus</taxon>
    </lineage>
</organism>
<dbReference type="FunFam" id="3.30.70.270:FF:000003">
    <property type="entry name" value="Transposon Ty3-G Gag-Pol polyprotein"/>
    <property type="match status" value="1"/>
</dbReference>
<sequence>MLIDVFIDRFEIDQSSQSQDFVLESNADVLQKFPIIMVPTIVNLEKDVTCTVRVMNPFDQQFALHQDTVLGEAEQLTTETKVLVEFRRIKLADAQPVQWETNTGIIRNLTKKGTVDGGESGIVPDHLHVMYTDAIKGRSENECAGIAKLLIQFSNTFSKNETDLGLTQLTEHSIDTGDAKPVRQPPRRVPMAYANDEKKLIDQMLDQAFVTKYGLYEYKTLPMGLCNGPSTCQRLMELVLNGLQWQTCLIYLNDIIVFGSNFEQHRKRPDVVLTRISEAGLKLKPEKCQIFKTKVTFLGHVVSGEEVQPNPDNVAKILAWPTPQNVTEVRKILGMGSYYRRFIKDFSLMVKPLTELTMKSNKFIWTVESQKAFESLKQSFISPDIMAFPLDKGDFILDTDASDVSIGAVLSQIQDGQTRVIAYGSRTLNKAERNYCITDKELLAVRYFIEYYRQYLVEYRPGPKHGNADAMSRCSNPRDCDCPETDNMEYLKCGPCAKCTKRALDMACSMINSPNLEKVKNLQNLNSVKTRNQSEQENTWTVWKSGYTIMQLKHFQESDRDIGPILKWKTEGERPSWKELERYSPATRHYWHLWDSLQIKDGVLFKEFLKRNGSGHHFQFMTPSNMKDKFLSQMHNSITSGHLGQKKTKEKLAQRFFWFEMKEDISIWISKCDVCEAIKPPVKHARAPLGSMLTGGPLDRLATDILGPLPVTPRDNRYILAISDHFTKWVEIFPIPDQTAATCAYFILNEVICRYGCPLSLHSDQGRNFESEIFTELCSLLEIRKTRTSVRNPKGNGQIERFNRSLLAMIKSFLCGEQTDWDLNLGCLAGAYRSTPNESTGLTPNLLMLGREITLPLEVTLGTSQCVSNDLLTPGEFVHNSKGRLEKAHIVARKHLANNAKRRKNYYDNKINLVTYQIFDKVWYLHGTRKEGISPKLQPLYMGPCLITRILNDINYKIQLDGTGNCKVVNHDKLKPYRGENIPKWMRKVEHKKI</sequence>
<dbReference type="FunFam" id="3.30.420.10:FF:000032">
    <property type="entry name" value="Retrovirus-related Pol polyprotein from transposon 297-like Protein"/>
    <property type="match status" value="1"/>
</dbReference>
<feature type="domain" description="Integrase catalytic" evidence="3">
    <location>
        <begin position="693"/>
        <end position="852"/>
    </location>
</feature>
<dbReference type="Pfam" id="PF17921">
    <property type="entry name" value="Integrase_H2C2"/>
    <property type="match status" value="1"/>
</dbReference>
<dbReference type="Gene3D" id="3.30.420.10">
    <property type="entry name" value="Ribonuclease H-like superfamily/Ribonuclease H"/>
    <property type="match status" value="1"/>
</dbReference>
<feature type="domain" description="Reverse transcriptase" evidence="2">
    <location>
        <begin position="1"/>
        <end position="302"/>
    </location>
</feature>
<evidence type="ECO:0000313" key="4">
    <source>
        <dbReference type="EMBL" id="CAC5401668.1"/>
    </source>
</evidence>
<keyword evidence="5" id="KW-1185">Reference proteome</keyword>
<protein>
    <submittedName>
        <fullName evidence="4">Retrovirus-related Pol polyprotein from transposon 297,Retrovirus-related Pol polyprotein from transposon 17.6</fullName>
    </submittedName>
</protein>